<evidence type="ECO:0000313" key="3">
    <source>
        <dbReference type="Proteomes" id="UP000509120"/>
    </source>
</evidence>
<dbReference type="Proteomes" id="UP000509120">
    <property type="component" value="Chromosome"/>
</dbReference>
<gene>
    <name evidence="2" type="ORF">STHERMO_1459</name>
</gene>
<reference evidence="2 3" key="1">
    <citation type="submission" date="2020-06" db="EMBL/GenBank/DDBJ databases">
        <authorList>
            <person name="Chuat V."/>
        </authorList>
    </citation>
    <scope>NUCLEOTIDE SEQUENCE [LARGE SCALE GENOMIC DNA]</scope>
    <source>
        <strain evidence="2">STH_CIRM_1046</strain>
    </source>
</reference>
<dbReference type="AlphaFoldDB" id="A0AAU9HD94"/>
<evidence type="ECO:0000259" key="1">
    <source>
        <dbReference type="Pfam" id="PF01610"/>
    </source>
</evidence>
<evidence type="ECO:0000313" key="2">
    <source>
        <dbReference type="EMBL" id="CAD0156433.1"/>
    </source>
</evidence>
<dbReference type="Pfam" id="PF01610">
    <property type="entry name" value="DDE_Tnp_ISL3"/>
    <property type="match status" value="1"/>
</dbReference>
<organism evidence="2 3">
    <name type="scientific">Streptococcus thermophilus</name>
    <dbReference type="NCBI Taxonomy" id="1308"/>
    <lineage>
        <taxon>Bacteria</taxon>
        <taxon>Bacillati</taxon>
        <taxon>Bacillota</taxon>
        <taxon>Bacilli</taxon>
        <taxon>Lactobacillales</taxon>
        <taxon>Streptococcaceae</taxon>
        <taxon>Streptococcus</taxon>
    </lineage>
</organism>
<dbReference type="InterPro" id="IPR002560">
    <property type="entry name" value="Transposase_DDE"/>
</dbReference>
<sequence>MDMSGAYIPLTRKLFPNAKIVLDRFHII</sequence>
<accession>A0AAU9HD94</accession>
<name>A0AAU9HD94_STRTR</name>
<proteinExistence type="predicted"/>
<feature type="domain" description="Transposase IS204/IS1001/IS1096/IS1165 DDE" evidence="1">
    <location>
        <begin position="1"/>
        <end position="28"/>
    </location>
</feature>
<dbReference type="EMBL" id="LR822030">
    <property type="protein sequence ID" value="CAD0156433.1"/>
    <property type="molecule type" value="Genomic_DNA"/>
</dbReference>
<protein>
    <recommendedName>
        <fullName evidence="1">Transposase IS204/IS1001/IS1096/IS1165 DDE domain-containing protein</fullName>
    </recommendedName>
</protein>